<dbReference type="Pfam" id="PF07396">
    <property type="entry name" value="Porin_O_P"/>
    <property type="match status" value="1"/>
</dbReference>
<proteinExistence type="predicted"/>
<feature type="region of interest" description="Disordered" evidence="1">
    <location>
        <begin position="61"/>
        <end position="86"/>
    </location>
</feature>
<comment type="caution">
    <text evidence="3">The sequence shown here is derived from an EMBL/GenBank/DDBJ whole genome shotgun (WGS) entry which is preliminary data.</text>
</comment>
<evidence type="ECO:0000256" key="1">
    <source>
        <dbReference type="SAM" id="MobiDB-lite"/>
    </source>
</evidence>
<accession>A0A845AZ63</accession>
<dbReference type="SUPFAM" id="SSF56935">
    <property type="entry name" value="Porins"/>
    <property type="match status" value="1"/>
</dbReference>
<dbReference type="Proteomes" id="UP000431922">
    <property type="component" value="Unassembled WGS sequence"/>
</dbReference>
<name>A0A845AZ63_9SPHN</name>
<feature type="chain" id="PRO_5032985302" description="Phosphate-selective porin OprO and OprP" evidence="2">
    <location>
        <begin position="25"/>
        <end position="453"/>
    </location>
</feature>
<keyword evidence="2" id="KW-0732">Signal</keyword>
<reference evidence="3 4" key="1">
    <citation type="submission" date="2019-12" db="EMBL/GenBank/DDBJ databases">
        <title>Genomic-based taxomic classification of the family Erythrobacteraceae.</title>
        <authorList>
            <person name="Xu L."/>
        </authorList>
    </citation>
    <scope>NUCLEOTIDE SEQUENCE [LARGE SCALE GENOMIC DNA]</scope>
    <source>
        <strain evidence="3 4">KCTC 42453</strain>
    </source>
</reference>
<dbReference type="EMBL" id="WTYL01000001">
    <property type="protein sequence ID" value="MXP43164.1"/>
    <property type="molecule type" value="Genomic_DNA"/>
</dbReference>
<dbReference type="InterPro" id="IPR023614">
    <property type="entry name" value="Porin_dom_sf"/>
</dbReference>
<dbReference type="InterPro" id="IPR010870">
    <property type="entry name" value="Porin_O/P"/>
</dbReference>
<evidence type="ECO:0000313" key="3">
    <source>
        <dbReference type="EMBL" id="MXP43164.1"/>
    </source>
</evidence>
<dbReference type="AlphaFoldDB" id="A0A845AZ63"/>
<dbReference type="OrthoDB" id="9807854at2"/>
<feature type="signal peptide" evidence="2">
    <location>
        <begin position="1"/>
        <end position="24"/>
    </location>
</feature>
<organism evidence="3 4">
    <name type="scientific">Allopontixanthobacter sediminis</name>
    <dbReference type="NCBI Taxonomy" id="1689985"/>
    <lineage>
        <taxon>Bacteria</taxon>
        <taxon>Pseudomonadati</taxon>
        <taxon>Pseudomonadota</taxon>
        <taxon>Alphaproteobacteria</taxon>
        <taxon>Sphingomonadales</taxon>
        <taxon>Erythrobacteraceae</taxon>
        <taxon>Allopontixanthobacter</taxon>
    </lineage>
</organism>
<evidence type="ECO:0000313" key="4">
    <source>
        <dbReference type="Proteomes" id="UP000431922"/>
    </source>
</evidence>
<gene>
    <name evidence="3" type="ORF">GRI65_01690</name>
</gene>
<protein>
    <recommendedName>
        <fullName evidence="5">Phosphate-selective porin OprO and OprP</fullName>
    </recommendedName>
</protein>
<evidence type="ECO:0000256" key="2">
    <source>
        <dbReference type="SAM" id="SignalP"/>
    </source>
</evidence>
<evidence type="ECO:0008006" key="5">
    <source>
        <dbReference type="Google" id="ProtNLM"/>
    </source>
</evidence>
<keyword evidence="4" id="KW-1185">Reference proteome</keyword>
<dbReference type="Gene3D" id="2.40.160.10">
    <property type="entry name" value="Porin"/>
    <property type="match status" value="1"/>
</dbReference>
<sequence length="453" mass="48836">MLVTRTFSTVALAAALGWTIPANAQAEQGPPEAVRAEIAAMREQMAAMAQQIEALESRLQASEFEEKPAAEEPGPVAVTPASAPPPVARLEKPGGWSFEPFGRLMIDAGSVDAPASISDPGLGFGNEVRRARIGVQGDIPGGFDYKMELEFTGGAVEITDAILGYEAGDTKLSVGQHNNFQGLEELTSSRFTSFMERAAFTDAFDFQRRVGLSASYGKGMVLLQGGVFTDNIDNLDADNNSWGADARAVVAPKLGNFQLHAGGSVHYRDLNDAQTTVRYRQRPQVHFTDTRFINTGNIGAVSELGYGLELAAINGPLHLTGETFWQQVDRPGALTDPTFFGGYAEVGYFLTPGDSRGYKGNKFDRVKPKNPVGKGGFGAVQVNARYDHLDLSDAGVIGGIQDSFGVSLIWTPSDYTRFMLNYWRNQYRDAAILAGTSADYSVDSFGVRAQVDF</sequence>